<evidence type="ECO:0000313" key="1">
    <source>
        <dbReference type="EMBL" id="SEO88525.1"/>
    </source>
</evidence>
<gene>
    <name evidence="1" type="ORF">SAMN04490248_1157</name>
</gene>
<dbReference type="STRING" id="569882.SAMN04490248_1157"/>
<name>A0A1H8TCH5_9RHOB</name>
<protein>
    <recommendedName>
        <fullName evidence="3">Lipoprotein</fullName>
    </recommendedName>
</protein>
<dbReference type="EMBL" id="FODS01000015">
    <property type="protein sequence ID" value="SEO88525.1"/>
    <property type="molecule type" value="Genomic_DNA"/>
</dbReference>
<dbReference type="AlphaFoldDB" id="A0A1H8TCH5"/>
<evidence type="ECO:0008006" key="3">
    <source>
        <dbReference type="Google" id="ProtNLM"/>
    </source>
</evidence>
<sequence length="169" mass="18386">MRKSLLVLLTSSVVLSGCDGVRDSVLNPFNWFGGARSAPVESAENTNPLIPQRNRLSLRREVVYAGTPVQRISDLEIERTPGGAIVNVTGIAARQGVHSLKLEALNDGEPVDGVLSFRFLGVHPTGNARVGREFSRELHAARNLTRQQLQGVRVIRVSGAANALESRRR</sequence>
<reference evidence="1 2" key="1">
    <citation type="submission" date="2016-10" db="EMBL/GenBank/DDBJ databases">
        <authorList>
            <person name="de Groot N.N."/>
        </authorList>
    </citation>
    <scope>NUCLEOTIDE SEQUENCE [LARGE SCALE GENOMIC DNA]</scope>
    <source>
        <strain evidence="1 2">DSM 27842</strain>
    </source>
</reference>
<keyword evidence="2" id="KW-1185">Reference proteome</keyword>
<evidence type="ECO:0000313" key="2">
    <source>
        <dbReference type="Proteomes" id="UP000198893"/>
    </source>
</evidence>
<accession>A0A1H8TCH5</accession>
<dbReference type="PROSITE" id="PS51257">
    <property type="entry name" value="PROKAR_LIPOPROTEIN"/>
    <property type="match status" value="1"/>
</dbReference>
<dbReference type="Proteomes" id="UP000198893">
    <property type="component" value="Unassembled WGS sequence"/>
</dbReference>
<dbReference type="OrthoDB" id="7773807at2"/>
<organism evidence="1 2">
    <name type="scientific">Salinihabitans flavidus</name>
    <dbReference type="NCBI Taxonomy" id="569882"/>
    <lineage>
        <taxon>Bacteria</taxon>
        <taxon>Pseudomonadati</taxon>
        <taxon>Pseudomonadota</taxon>
        <taxon>Alphaproteobacteria</taxon>
        <taxon>Rhodobacterales</taxon>
        <taxon>Roseobacteraceae</taxon>
        <taxon>Salinihabitans</taxon>
    </lineage>
</organism>
<dbReference type="RefSeq" id="WP_093118933.1">
    <property type="nucleotide sequence ID" value="NZ_FODS01000015.1"/>
</dbReference>
<proteinExistence type="predicted"/>